<dbReference type="Proteomes" id="UP001279734">
    <property type="component" value="Unassembled WGS sequence"/>
</dbReference>
<dbReference type="AlphaFoldDB" id="A0AAD3Y504"/>
<evidence type="ECO:0000313" key="2">
    <source>
        <dbReference type="Proteomes" id="UP001279734"/>
    </source>
</evidence>
<proteinExistence type="predicted"/>
<protein>
    <submittedName>
        <fullName evidence="1">Uncharacterized protein</fullName>
    </submittedName>
</protein>
<accession>A0AAD3Y504</accession>
<reference evidence="1" key="1">
    <citation type="submission" date="2023-05" db="EMBL/GenBank/DDBJ databases">
        <title>Nepenthes gracilis genome sequencing.</title>
        <authorList>
            <person name="Fukushima K."/>
        </authorList>
    </citation>
    <scope>NUCLEOTIDE SEQUENCE</scope>
    <source>
        <strain evidence="1">SING2019-196</strain>
    </source>
</reference>
<organism evidence="1 2">
    <name type="scientific">Nepenthes gracilis</name>
    <name type="common">Slender pitcher plant</name>
    <dbReference type="NCBI Taxonomy" id="150966"/>
    <lineage>
        <taxon>Eukaryota</taxon>
        <taxon>Viridiplantae</taxon>
        <taxon>Streptophyta</taxon>
        <taxon>Embryophyta</taxon>
        <taxon>Tracheophyta</taxon>
        <taxon>Spermatophyta</taxon>
        <taxon>Magnoliopsida</taxon>
        <taxon>eudicotyledons</taxon>
        <taxon>Gunneridae</taxon>
        <taxon>Pentapetalae</taxon>
        <taxon>Caryophyllales</taxon>
        <taxon>Nepenthaceae</taxon>
        <taxon>Nepenthes</taxon>
    </lineage>
</organism>
<dbReference type="EMBL" id="BSYO01000036">
    <property type="protein sequence ID" value="GMH29428.1"/>
    <property type="molecule type" value="Genomic_DNA"/>
</dbReference>
<keyword evidence="2" id="KW-1185">Reference proteome</keyword>
<name>A0AAD3Y504_NEPGR</name>
<comment type="caution">
    <text evidence="1">The sequence shown here is derived from an EMBL/GenBank/DDBJ whole genome shotgun (WGS) entry which is preliminary data.</text>
</comment>
<gene>
    <name evidence="1" type="ORF">Nepgr_031271</name>
</gene>
<sequence length="240" mass="25189">MAKIKQSCWIPTSCKSLVQPKSGWSYLLSCSASLNSDLSLLNLAAAVAIAAVPNASLPSLVPSAPVDSNDMRSPSLLVVNLIQTLVSANWGYAALLGPIEGSRERMEDGFVGAMGLPVAVLGWESSSATPPVSLKPVDNKFQVIVCGPGVNPSANEGVFYAPSEVASRGVDRWKIHNRELCVTAHWYYCIIFNSCAECAPGGSTGCGGVAAVQYRGVMVLSEVAARCWGTIAVALCFCCD</sequence>
<evidence type="ECO:0000313" key="1">
    <source>
        <dbReference type="EMBL" id="GMH29428.1"/>
    </source>
</evidence>